<proteinExistence type="predicted"/>
<protein>
    <submittedName>
        <fullName evidence="1">Uncharacterized protein</fullName>
    </submittedName>
</protein>
<reference evidence="1" key="1">
    <citation type="submission" date="2021-05" db="EMBL/GenBank/DDBJ databases">
        <authorList>
            <person name="Pan Q."/>
            <person name="Jouanno E."/>
            <person name="Zahm M."/>
            <person name="Klopp C."/>
            <person name="Cabau C."/>
            <person name="Louis A."/>
            <person name="Berthelot C."/>
            <person name="Parey E."/>
            <person name="Roest Crollius H."/>
            <person name="Montfort J."/>
            <person name="Robinson-Rechavi M."/>
            <person name="Bouchez O."/>
            <person name="Lampietro C."/>
            <person name="Lopez Roques C."/>
            <person name="Donnadieu C."/>
            <person name="Postlethwait J."/>
            <person name="Bobe J."/>
            <person name="Dillon D."/>
            <person name="Chandos A."/>
            <person name="von Hippel F."/>
            <person name="Guiguen Y."/>
        </authorList>
    </citation>
    <scope>NUCLEOTIDE SEQUENCE</scope>
    <source>
        <strain evidence="1">YG-Jan2019</strain>
    </source>
</reference>
<dbReference type="Proteomes" id="UP001157502">
    <property type="component" value="Chromosome 17"/>
</dbReference>
<name>A0ACC2G5J1_DALPE</name>
<gene>
    <name evidence="1" type="ORF">DPEC_G00209380</name>
</gene>
<comment type="caution">
    <text evidence="1">The sequence shown here is derived from an EMBL/GenBank/DDBJ whole genome shotgun (WGS) entry which is preliminary data.</text>
</comment>
<accession>A0ACC2G5J1</accession>
<organism evidence="1 2">
    <name type="scientific">Dallia pectoralis</name>
    <name type="common">Alaska blackfish</name>
    <dbReference type="NCBI Taxonomy" id="75939"/>
    <lineage>
        <taxon>Eukaryota</taxon>
        <taxon>Metazoa</taxon>
        <taxon>Chordata</taxon>
        <taxon>Craniata</taxon>
        <taxon>Vertebrata</taxon>
        <taxon>Euteleostomi</taxon>
        <taxon>Actinopterygii</taxon>
        <taxon>Neopterygii</taxon>
        <taxon>Teleostei</taxon>
        <taxon>Protacanthopterygii</taxon>
        <taxon>Esociformes</taxon>
        <taxon>Umbridae</taxon>
        <taxon>Dallia</taxon>
    </lineage>
</organism>
<evidence type="ECO:0000313" key="2">
    <source>
        <dbReference type="Proteomes" id="UP001157502"/>
    </source>
</evidence>
<evidence type="ECO:0000313" key="1">
    <source>
        <dbReference type="EMBL" id="KAJ7998863.1"/>
    </source>
</evidence>
<sequence>MKYCEPKRRATKGRRRTRKQRTEVELSGNPGECYVILLPVCACACICVVCVCACIGVCVCVRNGIHGNSDPHCSRVLCALQVTRL</sequence>
<dbReference type="EMBL" id="CM055744">
    <property type="protein sequence ID" value="KAJ7998863.1"/>
    <property type="molecule type" value="Genomic_DNA"/>
</dbReference>
<keyword evidence="2" id="KW-1185">Reference proteome</keyword>